<protein>
    <recommendedName>
        <fullName evidence="3">Pentapeptide repeat-containing protein</fullName>
    </recommendedName>
</protein>
<dbReference type="Gene3D" id="2.160.20.80">
    <property type="entry name" value="E3 ubiquitin-protein ligase SopA"/>
    <property type="match status" value="1"/>
</dbReference>
<comment type="caution">
    <text evidence="1">The sequence shown here is derived from an EMBL/GenBank/DDBJ whole genome shotgun (WGS) entry which is preliminary data.</text>
</comment>
<dbReference type="SUPFAM" id="SSF141571">
    <property type="entry name" value="Pentapeptide repeat-like"/>
    <property type="match status" value="1"/>
</dbReference>
<dbReference type="PANTHER" id="PTHR42999">
    <property type="entry name" value="ANTIBIOTIC RESISTANCE PROTEIN MCBG"/>
    <property type="match status" value="1"/>
</dbReference>
<dbReference type="InterPro" id="IPR001646">
    <property type="entry name" value="5peptide_repeat"/>
</dbReference>
<dbReference type="EMBL" id="JPRL01000001">
    <property type="protein sequence ID" value="KFF05070.1"/>
    <property type="molecule type" value="Genomic_DNA"/>
</dbReference>
<dbReference type="Pfam" id="PF13599">
    <property type="entry name" value="Pentapeptide_4"/>
    <property type="match status" value="1"/>
</dbReference>
<dbReference type="Pfam" id="PF00805">
    <property type="entry name" value="Pentapeptide"/>
    <property type="match status" value="1"/>
</dbReference>
<evidence type="ECO:0008006" key="3">
    <source>
        <dbReference type="Google" id="ProtNLM"/>
    </source>
</evidence>
<organism evidence="1 2">
    <name type="scientific">Flavobacterium reichenbachii</name>
    <dbReference type="NCBI Taxonomy" id="362418"/>
    <lineage>
        <taxon>Bacteria</taxon>
        <taxon>Pseudomonadati</taxon>
        <taxon>Bacteroidota</taxon>
        <taxon>Flavobacteriia</taxon>
        <taxon>Flavobacteriales</taxon>
        <taxon>Flavobacteriaceae</taxon>
        <taxon>Flavobacterium</taxon>
    </lineage>
</organism>
<accession>A0A085ZKV6</accession>
<keyword evidence="2" id="KW-1185">Reference proteome</keyword>
<sequence>MEAALHQNKTFDTIDYSDQKLTDNEFINCEFINCNFSKSDFSSIDFLDCTFKNCNLSLAVLKNTGLKNIHFTGCKLMGLDFSSSNSFLFSMKFHDCLLDYSTFIYKKLKKIDFIDCSLKDVDFSNTDLSLASFKNCDLSNATFVECNLEKTDFRTSKNYSFDPSENKIKGTKVSHAALAGLLEKFDLNIE</sequence>
<dbReference type="PANTHER" id="PTHR42999:SF1">
    <property type="entry name" value="PENTAPEPTIDE REPEAT-CONTAINING PROTEIN"/>
    <property type="match status" value="1"/>
</dbReference>
<dbReference type="eggNOG" id="COG1357">
    <property type="taxonomic scope" value="Bacteria"/>
</dbReference>
<dbReference type="AlphaFoldDB" id="A0A085ZKV6"/>
<gene>
    <name evidence="1" type="ORF">IW19_05805</name>
</gene>
<proteinExistence type="predicted"/>
<reference evidence="1 2" key="1">
    <citation type="submission" date="2014-07" db="EMBL/GenBank/DDBJ databases">
        <title>Genome of Flavobacterium reichenbachii LMG 25512.</title>
        <authorList>
            <person name="Stropko S.J."/>
            <person name="Pipes S.E."/>
            <person name="Newman J.D."/>
        </authorList>
    </citation>
    <scope>NUCLEOTIDE SEQUENCE [LARGE SCALE GENOMIC DNA]</scope>
    <source>
        <strain evidence="1 2">LMG 25512</strain>
    </source>
</reference>
<name>A0A085ZKV6_9FLAO</name>
<evidence type="ECO:0000313" key="1">
    <source>
        <dbReference type="EMBL" id="KFF05070.1"/>
    </source>
</evidence>
<dbReference type="RefSeq" id="WP_035682106.1">
    <property type="nucleotide sequence ID" value="NZ_JPRL01000001.1"/>
</dbReference>
<dbReference type="STRING" id="362418.IW19_05805"/>
<dbReference type="InterPro" id="IPR052949">
    <property type="entry name" value="PA_immunity-related"/>
</dbReference>
<evidence type="ECO:0000313" key="2">
    <source>
        <dbReference type="Proteomes" id="UP000028715"/>
    </source>
</evidence>
<dbReference type="OrthoDB" id="67652at2"/>
<dbReference type="Proteomes" id="UP000028715">
    <property type="component" value="Unassembled WGS sequence"/>
</dbReference>